<feature type="region of interest" description="Disordered" evidence="1">
    <location>
        <begin position="51"/>
        <end position="107"/>
    </location>
</feature>
<protein>
    <submittedName>
        <fullName evidence="3">Cobaltochelatase CobN subunit</fullName>
    </submittedName>
</protein>
<evidence type="ECO:0000313" key="3">
    <source>
        <dbReference type="EMBL" id="TWF43397.1"/>
    </source>
</evidence>
<feature type="region of interest" description="Disordered" evidence="1">
    <location>
        <begin position="765"/>
        <end position="797"/>
    </location>
</feature>
<dbReference type="NCBIfam" id="NF008973">
    <property type="entry name" value="PRK12321.1"/>
    <property type="match status" value="1"/>
</dbReference>
<keyword evidence="4" id="KW-1185">Reference proteome</keyword>
<dbReference type="EMBL" id="VIWP01000020">
    <property type="protein sequence ID" value="TWF43397.1"/>
    <property type="molecule type" value="Genomic_DNA"/>
</dbReference>
<name>A0A561PZ50_9HYPH</name>
<evidence type="ECO:0000259" key="2">
    <source>
        <dbReference type="Pfam" id="PF02514"/>
    </source>
</evidence>
<feature type="compositionally biased region" description="Polar residues" evidence="1">
    <location>
        <begin position="84"/>
        <end position="98"/>
    </location>
</feature>
<dbReference type="PANTHER" id="PTHR44119">
    <property type="entry name" value="MAGNESIUM-CHELATASE SUBUNIT CHLH, CHLOROPLASTIC"/>
    <property type="match status" value="1"/>
</dbReference>
<gene>
    <name evidence="3" type="ORF">FHW37_12022</name>
</gene>
<feature type="domain" description="CobN/magnesium chelatase" evidence="2">
    <location>
        <begin position="211"/>
        <end position="744"/>
    </location>
</feature>
<accession>A0A561PZ50</accession>
<comment type="caution">
    <text evidence="3">The sequence shown here is derived from an EMBL/GenBank/DDBJ whole genome shotgun (WGS) entry which is preliminary data.</text>
</comment>
<organism evidence="3 4">
    <name type="scientific">Neorhizobium alkalisoli</name>
    <dbReference type="NCBI Taxonomy" id="528178"/>
    <lineage>
        <taxon>Bacteria</taxon>
        <taxon>Pseudomonadati</taxon>
        <taxon>Pseudomonadota</taxon>
        <taxon>Alphaproteobacteria</taxon>
        <taxon>Hyphomicrobiales</taxon>
        <taxon>Rhizobiaceae</taxon>
        <taxon>Rhizobium/Agrobacterium group</taxon>
        <taxon>Neorhizobium</taxon>
    </lineage>
</organism>
<dbReference type="CDD" id="cd10150">
    <property type="entry name" value="CobN_like"/>
    <property type="match status" value="1"/>
</dbReference>
<evidence type="ECO:0000313" key="4">
    <source>
        <dbReference type="Proteomes" id="UP000320653"/>
    </source>
</evidence>
<dbReference type="PANTHER" id="PTHR44119:SF4">
    <property type="entry name" value="AEROBIC COBALTOCHELATASE SUBUNIT COBN"/>
    <property type="match status" value="1"/>
</dbReference>
<dbReference type="Proteomes" id="UP000320653">
    <property type="component" value="Unassembled WGS sequence"/>
</dbReference>
<feature type="domain" description="CobN/magnesium chelatase" evidence="2">
    <location>
        <begin position="750"/>
        <end position="1153"/>
    </location>
</feature>
<reference evidence="3 4" key="1">
    <citation type="submission" date="2019-06" db="EMBL/GenBank/DDBJ databases">
        <title>Sorghum-associated microbial communities from plants grown in Nebraska, USA.</title>
        <authorList>
            <person name="Schachtman D."/>
        </authorList>
    </citation>
    <scope>NUCLEOTIDE SEQUENCE [LARGE SCALE GENOMIC DNA]</scope>
    <source>
        <strain evidence="3 4">1225</strain>
    </source>
</reference>
<sequence length="1167" mass="124469">MHILATTSSSLDDLIEPVDLNQSPADVVVLSFSGSDLNGILAGWGAAERAEQDAAETGDQPAPLCPAGHLPHKGGDPLDAPTLPRTQPSRWPSASHSPISPPVGEMPGRAEGGTASVNVPALALTNLSDLRHPMSIDLWLEKTAAHAKVILVRILGGYDRWAYGADEISRLARKNNIALAMLPGECSMRDDRLAAASTVSEDTLSALLGCFREGGPDNMRLLARRLAMLARGSNDALPPASVMPKAGFYRPGQGIVPAETLLAGFAADSPCLPILFYRSMLLANDAAPIDALFEALVSRGFAPLPIFVGSLKDAEAVTFVEQAIADFAPAAILTTTAFASGTDERGETIFDRSGLPVFQIVVATTRRDGWTEGRRGLNPADLAMHVVLPELDGRILAGAISFKAGDNSAHLTNEPEQDRVEQVANRITAFLTMRQAARPDRKVVILMPDYPSAPGRTGYAVGLDVPQSVLSMLHVFSMAGYSVSNIPETPRILLDGLAEKSATFPLADYRTITAAEAAWGDPSEDEDLQDGAYRFRAKTFGNVTVALAPDRGRNADRRADYHSPDLPPRHALLAFGQWMRETLGAHAIVHVGAHGTLEWLPGKTVALSKECFPELVTGSLPVVYPFIVSNPGEAAVAKRRISAVTIGHLPPVLAGAGLSDEQKKLELLVDEYAQADGLDRRRRDRLAKLIVETARDTALANEAGVSRDDDPDTALARIDAFLCDLKDFAIKDGQHVFGGVAEGDDDPLRIASADAETNALIDALDGKHVRPGPSGAPARGRRDVMPTGRNLYASDPRTLPTPTAFELGKRAADEILRRYLQDHGDWPKSLVFDLWGSASLRSGGEEVAQVLALMGARPVQDAATGRVTGIEVLTPAKLGRPRVDVSLRISGLFRDMFPSLIALLDAAMRAIAAREEAPGDNPLAEVAEKSGTMPPRIFGSAPGTYGSGIEEKLADGGWNEREELGRLYLDATSHAFGGPEGEAQAVPGLFAEQVASADLLVHTGDDPGRDLLDGSADVAFIGGFSAAVAALGGKADVIALDTTDPQKPKARSISEAVTRIVRARAVNPRFIAGQMRHGPRGAAELVETVDRLIGFAETTHAVPQSLIDATYDAYLGDETVRDFLLSQNPEGARYMGERFRSALNRGLWHPRRNSVDAELGMLAREVA</sequence>
<evidence type="ECO:0000256" key="1">
    <source>
        <dbReference type="SAM" id="MobiDB-lite"/>
    </source>
</evidence>
<dbReference type="InterPro" id="IPR003672">
    <property type="entry name" value="CobN/Mg_chltase"/>
</dbReference>
<dbReference type="AlphaFoldDB" id="A0A561PZ50"/>
<proteinExistence type="predicted"/>
<dbReference type="Pfam" id="PF02514">
    <property type="entry name" value="CobN-Mg_chel"/>
    <property type="match status" value="2"/>
</dbReference>
<dbReference type="RefSeq" id="WP_432442919.1">
    <property type="nucleotide sequence ID" value="NZ_VIWP01000020.1"/>
</dbReference>